<dbReference type="OrthoDB" id="10252231at2759"/>
<dbReference type="InterPro" id="IPR000594">
    <property type="entry name" value="ThiF_NAD_FAD-bd"/>
</dbReference>
<proteinExistence type="predicted"/>
<dbReference type="Pfam" id="PF00899">
    <property type="entry name" value="ThiF"/>
    <property type="match status" value="1"/>
</dbReference>
<accession>A0A8S1VP02</accession>
<evidence type="ECO:0000313" key="2">
    <source>
        <dbReference type="EMBL" id="CAD8176496.1"/>
    </source>
</evidence>
<protein>
    <recommendedName>
        <fullName evidence="1">THIF-type NAD/FAD binding fold domain-containing protein</fullName>
    </recommendedName>
</protein>
<gene>
    <name evidence="2" type="ORF">PPENT_87.1.T0650111</name>
</gene>
<name>A0A8S1VP02_9CILI</name>
<feature type="domain" description="THIF-type NAD/FAD binding fold" evidence="1">
    <location>
        <begin position="2"/>
        <end position="88"/>
    </location>
</feature>
<keyword evidence="3" id="KW-1185">Reference proteome</keyword>
<evidence type="ECO:0000259" key="1">
    <source>
        <dbReference type="Pfam" id="PF00899"/>
    </source>
</evidence>
<reference evidence="2" key="1">
    <citation type="submission" date="2021-01" db="EMBL/GenBank/DDBJ databases">
        <authorList>
            <consortium name="Genoscope - CEA"/>
            <person name="William W."/>
        </authorList>
    </citation>
    <scope>NUCLEOTIDE SEQUENCE</scope>
</reference>
<dbReference type="EMBL" id="CAJJDO010000065">
    <property type="protein sequence ID" value="CAD8176496.1"/>
    <property type="molecule type" value="Genomic_DNA"/>
</dbReference>
<organism evidence="2 3">
    <name type="scientific">Paramecium pentaurelia</name>
    <dbReference type="NCBI Taxonomy" id="43138"/>
    <lineage>
        <taxon>Eukaryota</taxon>
        <taxon>Sar</taxon>
        <taxon>Alveolata</taxon>
        <taxon>Ciliophora</taxon>
        <taxon>Intramacronucleata</taxon>
        <taxon>Oligohymenophorea</taxon>
        <taxon>Peniculida</taxon>
        <taxon>Parameciidae</taxon>
        <taxon>Paramecium</taxon>
    </lineage>
</organism>
<sequence>MAPQLNIIAHFAVIKIPGYTMDFFLQFDAVIMELDNAETRSYVNKVCQALLIFIVDAGSMRFKEYANGYSEGTVSCTIRSQPSNCTHCVIWAIYLFSQLFSGKVGIFVVKGFDQNQPNSVFNKFFKGEEMINSIDIIQNNMNLLRSIILQREKNLLRNYKACGFMHIINSIIWIIVI</sequence>
<dbReference type="Proteomes" id="UP000689195">
    <property type="component" value="Unassembled WGS sequence"/>
</dbReference>
<comment type="caution">
    <text evidence="2">The sequence shown here is derived from an EMBL/GenBank/DDBJ whole genome shotgun (WGS) entry which is preliminary data.</text>
</comment>
<evidence type="ECO:0000313" key="3">
    <source>
        <dbReference type="Proteomes" id="UP000689195"/>
    </source>
</evidence>
<dbReference type="AlphaFoldDB" id="A0A8S1VP02"/>